<sequence>MVKAVWKECVIAESEHVQEMDGYVYFPIASVREELLEPSARRSVCPSKGEARYFHILVGNDCNVDAAWRYPHPKPSAARIAEHIAFWRGVTVER</sequence>
<feature type="domain" description="DUF427" evidence="1">
    <location>
        <begin position="2"/>
        <end position="88"/>
    </location>
</feature>
<dbReference type="PANTHER" id="PTHR34310">
    <property type="entry name" value="DUF427 DOMAIN PROTEIN (AFU_ORTHOLOGUE AFUA_3G02220)"/>
    <property type="match status" value="1"/>
</dbReference>
<dbReference type="PANTHER" id="PTHR34310:SF5">
    <property type="entry name" value="DUF427 DOMAIN PROTEIN (AFU_ORTHOLOGUE AFUA_3G02220)"/>
    <property type="match status" value="1"/>
</dbReference>
<reference evidence="2 3" key="1">
    <citation type="submission" date="2018-10" db="EMBL/GenBank/DDBJ databases">
        <title>Genomic Encyclopedia of Archaeal and Bacterial Type Strains, Phase II (KMG-II): from individual species to whole genera.</title>
        <authorList>
            <person name="Goeker M."/>
        </authorList>
    </citation>
    <scope>NUCLEOTIDE SEQUENCE [LARGE SCALE GENOMIC DNA]</scope>
    <source>
        <strain evidence="2 3">DSM 235</strain>
    </source>
</reference>
<dbReference type="RefSeq" id="WP_120800217.1">
    <property type="nucleotide sequence ID" value="NZ_RBXL01000002.1"/>
</dbReference>
<evidence type="ECO:0000313" key="3">
    <source>
        <dbReference type="Proteomes" id="UP000274556"/>
    </source>
</evidence>
<dbReference type="OrthoDB" id="4565346at2"/>
<protein>
    <submittedName>
        <fullName evidence="2">Uncharacterized protein (DUF427 family)</fullName>
    </submittedName>
</protein>
<keyword evidence="3" id="KW-1185">Reference proteome</keyword>
<evidence type="ECO:0000313" key="2">
    <source>
        <dbReference type="EMBL" id="RKT37927.1"/>
    </source>
</evidence>
<dbReference type="AlphaFoldDB" id="A0A495UPH2"/>
<dbReference type="Pfam" id="PF04248">
    <property type="entry name" value="NTP_transf_9"/>
    <property type="match status" value="1"/>
</dbReference>
<dbReference type="Gene3D" id="2.170.150.40">
    <property type="entry name" value="Domain of unknown function (DUF427)"/>
    <property type="match status" value="1"/>
</dbReference>
<proteinExistence type="predicted"/>
<comment type="caution">
    <text evidence="2">The sequence shown here is derived from an EMBL/GenBank/DDBJ whole genome shotgun (WGS) entry which is preliminary data.</text>
</comment>
<dbReference type="InterPro" id="IPR007361">
    <property type="entry name" value="DUF427"/>
</dbReference>
<accession>A0A495UPH2</accession>
<name>A0A495UPH2_9GAMM</name>
<dbReference type="Proteomes" id="UP000274556">
    <property type="component" value="Unassembled WGS sequence"/>
</dbReference>
<dbReference type="InterPro" id="IPR038694">
    <property type="entry name" value="DUF427_sf"/>
</dbReference>
<organism evidence="2 3">
    <name type="scientific">Thiocapsa rosea</name>
    <dbReference type="NCBI Taxonomy" id="69360"/>
    <lineage>
        <taxon>Bacteria</taxon>
        <taxon>Pseudomonadati</taxon>
        <taxon>Pseudomonadota</taxon>
        <taxon>Gammaproteobacteria</taxon>
        <taxon>Chromatiales</taxon>
        <taxon>Chromatiaceae</taxon>
        <taxon>Thiocapsa</taxon>
    </lineage>
</organism>
<evidence type="ECO:0000259" key="1">
    <source>
        <dbReference type="Pfam" id="PF04248"/>
    </source>
</evidence>
<gene>
    <name evidence="2" type="ORF">BDD21_5438</name>
</gene>
<dbReference type="EMBL" id="RBXL01000002">
    <property type="protein sequence ID" value="RKT37927.1"/>
    <property type="molecule type" value="Genomic_DNA"/>
</dbReference>